<dbReference type="Pfam" id="PF13505">
    <property type="entry name" value="OMP_b-brl"/>
    <property type="match status" value="1"/>
</dbReference>
<organism evidence="3 4">
    <name type="scientific">Lacinutrix neustonica</name>
    <dbReference type="NCBI Taxonomy" id="2980107"/>
    <lineage>
        <taxon>Bacteria</taxon>
        <taxon>Pseudomonadati</taxon>
        <taxon>Bacteroidota</taxon>
        <taxon>Flavobacteriia</taxon>
        <taxon>Flavobacteriales</taxon>
        <taxon>Flavobacteriaceae</taxon>
        <taxon>Lacinutrix</taxon>
    </lineage>
</organism>
<evidence type="ECO:0000313" key="3">
    <source>
        <dbReference type="EMBL" id="WAC02846.1"/>
    </source>
</evidence>
<dbReference type="AlphaFoldDB" id="A0A9E8MWX3"/>
<dbReference type="EMBL" id="CP113088">
    <property type="protein sequence ID" value="WAC02846.1"/>
    <property type="molecule type" value="Genomic_DNA"/>
</dbReference>
<feature type="domain" description="Outer membrane protein beta-barrel" evidence="2">
    <location>
        <begin position="2"/>
        <end position="125"/>
    </location>
</feature>
<keyword evidence="4" id="KW-1185">Reference proteome</keyword>
<dbReference type="InterPro" id="IPR027385">
    <property type="entry name" value="Beta-barrel_OMP"/>
</dbReference>
<dbReference type="InterPro" id="IPR011250">
    <property type="entry name" value="OMP/PagP_B-barrel"/>
</dbReference>
<gene>
    <name evidence="3" type="ORF">N7U66_04220</name>
</gene>
<name>A0A9E8MWX3_9FLAO</name>
<dbReference type="RefSeq" id="WP_267677446.1">
    <property type="nucleotide sequence ID" value="NZ_CP113088.1"/>
</dbReference>
<evidence type="ECO:0000313" key="4">
    <source>
        <dbReference type="Proteomes" id="UP001164705"/>
    </source>
</evidence>
<dbReference type="Proteomes" id="UP001164705">
    <property type="component" value="Chromosome"/>
</dbReference>
<evidence type="ECO:0000259" key="2">
    <source>
        <dbReference type="Pfam" id="PF13505"/>
    </source>
</evidence>
<reference evidence="3" key="1">
    <citation type="submission" date="2022-11" db="EMBL/GenBank/DDBJ databases">
        <title>Lacinutrix neustonica HL-RS19T sp. nov., isolated from the surface microlayer sample of brackish Lake Shihwa.</title>
        <authorList>
            <person name="Choi J.Y."/>
            <person name="Hwang C.Y."/>
        </authorList>
    </citation>
    <scope>NUCLEOTIDE SEQUENCE</scope>
    <source>
        <strain evidence="3">HL-RS19</strain>
    </source>
</reference>
<dbReference type="SUPFAM" id="SSF56925">
    <property type="entry name" value="OMPA-like"/>
    <property type="match status" value="1"/>
</dbReference>
<keyword evidence="1" id="KW-0732">Signal</keyword>
<proteinExistence type="predicted"/>
<protein>
    <submittedName>
        <fullName evidence="3">Outer membrane beta-barrel protein</fullName>
    </submittedName>
</protein>
<dbReference type="KEGG" id="lnu:N7U66_04220"/>
<accession>A0A9E8MWX3</accession>
<evidence type="ECO:0000256" key="1">
    <source>
        <dbReference type="ARBA" id="ARBA00022729"/>
    </source>
</evidence>
<sequence length="125" mass="14265">MAIGFFVESRIAENLSFAPEIQFSAEGAKEEFLRIDYIQLPLLLKYEFAKFLVIGVGPQLSVKGHDYEDEKKNLAFSGIGALEYYLSDHLFIDFRYTYGVTNIYDDKTNLDAKNTNIQIGFGVKF</sequence>